<evidence type="ECO:0000256" key="4">
    <source>
        <dbReference type="ARBA" id="ARBA00022525"/>
    </source>
</evidence>
<name>A0AAP0GYN9_9ASTR</name>
<reference evidence="7 8" key="1">
    <citation type="submission" date="2024-04" db="EMBL/GenBank/DDBJ databases">
        <title>The reference genome of an endangered Asteraceae, Deinandra increscens subsp. villosa, native to the Central Coast of California.</title>
        <authorList>
            <person name="Guilliams M."/>
            <person name="Hasenstab-Lehman K."/>
            <person name="Meyer R."/>
            <person name="Mcevoy S."/>
        </authorList>
    </citation>
    <scope>NUCLEOTIDE SEQUENCE [LARGE SCALE GENOMIC DNA]</scope>
    <source>
        <tissue evidence="7">Leaf</tissue>
    </source>
</reference>
<proteinExistence type="inferred from homology"/>
<keyword evidence="8" id="KW-1185">Reference proteome</keyword>
<keyword evidence="3 6" id="KW-0713">Self-incompatibility</keyword>
<comment type="subcellular location">
    <subcellularLocation>
        <location evidence="1 6">Secreted</location>
    </subcellularLocation>
</comment>
<sequence>MSWKTNLCLIFLALYIHETTSVPHQFEVHIMNGLGGPDDTLITHCWSKDDDLGTHVLLTNQEHSWAFRDQFLKWKHTVFYCQFKWNNLYKKFEVINTSWPNVCGKKNTAGCRTYRWWVRSNGFYLAITDHPVASDFVFKYPWDGTHSVNV</sequence>
<keyword evidence="5 6" id="KW-0732">Signal</keyword>
<comment type="caution">
    <text evidence="7">The sequence shown here is derived from an EMBL/GenBank/DDBJ whole genome shotgun (WGS) entry which is preliminary data.</text>
</comment>
<feature type="signal peptide" evidence="6">
    <location>
        <begin position="1"/>
        <end position="21"/>
    </location>
</feature>
<evidence type="ECO:0000313" key="8">
    <source>
        <dbReference type="Proteomes" id="UP001408789"/>
    </source>
</evidence>
<evidence type="ECO:0000313" key="7">
    <source>
        <dbReference type="EMBL" id="KAK9065774.1"/>
    </source>
</evidence>
<dbReference type="PANTHER" id="PTHR31232">
    <property type="match status" value="1"/>
</dbReference>
<dbReference type="GO" id="GO:0060320">
    <property type="term" value="P:rejection of self pollen"/>
    <property type="evidence" value="ECO:0007669"/>
    <property type="project" value="UniProtKB-KW"/>
</dbReference>
<dbReference type="GO" id="GO:0005576">
    <property type="term" value="C:extracellular region"/>
    <property type="evidence" value="ECO:0007669"/>
    <property type="project" value="UniProtKB-SubCell"/>
</dbReference>
<protein>
    <recommendedName>
        <fullName evidence="6">S-protein homolog</fullName>
    </recommendedName>
</protein>
<organism evidence="7 8">
    <name type="scientific">Deinandra increscens subsp. villosa</name>
    <dbReference type="NCBI Taxonomy" id="3103831"/>
    <lineage>
        <taxon>Eukaryota</taxon>
        <taxon>Viridiplantae</taxon>
        <taxon>Streptophyta</taxon>
        <taxon>Embryophyta</taxon>
        <taxon>Tracheophyta</taxon>
        <taxon>Spermatophyta</taxon>
        <taxon>Magnoliopsida</taxon>
        <taxon>eudicotyledons</taxon>
        <taxon>Gunneridae</taxon>
        <taxon>Pentapetalae</taxon>
        <taxon>asterids</taxon>
        <taxon>campanulids</taxon>
        <taxon>Asterales</taxon>
        <taxon>Asteraceae</taxon>
        <taxon>Asteroideae</taxon>
        <taxon>Heliantheae alliance</taxon>
        <taxon>Madieae</taxon>
        <taxon>Madiinae</taxon>
        <taxon>Deinandra</taxon>
    </lineage>
</organism>
<evidence type="ECO:0000256" key="2">
    <source>
        <dbReference type="ARBA" id="ARBA00005581"/>
    </source>
</evidence>
<evidence type="ECO:0000256" key="3">
    <source>
        <dbReference type="ARBA" id="ARBA00022471"/>
    </source>
</evidence>
<gene>
    <name evidence="7" type="ORF">SSX86_015175</name>
</gene>
<dbReference type="EMBL" id="JBCNJP010000016">
    <property type="protein sequence ID" value="KAK9065774.1"/>
    <property type="molecule type" value="Genomic_DNA"/>
</dbReference>
<dbReference type="Proteomes" id="UP001408789">
    <property type="component" value="Unassembled WGS sequence"/>
</dbReference>
<evidence type="ECO:0000256" key="6">
    <source>
        <dbReference type="RuleBase" id="RU367044"/>
    </source>
</evidence>
<dbReference type="InterPro" id="IPR010264">
    <property type="entry name" value="Self-incomp_S1"/>
</dbReference>
<comment type="similarity">
    <text evidence="2 6">Belongs to the plant self-incompatibility (S1) protein family.</text>
</comment>
<accession>A0AAP0GYN9</accession>
<dbReference type="PANTHER" id="PTHR31232:SF155">
    <property type="entry name" value="PLANT SELF-INCOMPATIBILITY PROTEIN S1 FAMILY"/>
    <property type="match status" value="1"/>
</dbReference>
<evidence type="ECO:0000256" key="1">
    <source>
        <dbReference type="ARBA" id="ARBA00004613"/>
    </source>
</evidence>
<keyword evidence="4 6" id="KW-0964">Secreted</keyword>
<dbReference type="Pfam" id="PF05938">
    <property type="entry name" value="Self-incomp_S1"/>
    <property type="match status" value="1"/>
</dbReference>
<feature type="chain" id="PRO_5042664664" description="S-protein homolog" evidence="6">
    <location>
        <begin position="22"/>
        <end position="150"/>
    </location>
</feature>
<dbReference type="AlphaFoldDB" id="A0AAP0GYN9"/>
<evidence type="ECO:0000256" key="5">
    <source>
        <dbReference type="ARBA" id="ARBA00022729"/>
    </source>
</evidence>